<dbReference type="Proteomes" id="UP000814033">
    <property type="component" value="Unassembled WGS sequence"/>
</dbReference>
<sequence>MSLREPVRKHCTCASCIRYEFFDNRLKRSMNGRIVGVREFNAHLQLTSQRAAVAAAKAAQAPAPMTSSTTGSTVFSTEVIAPSYPLAPASVAVIPDRPTNPPDSTPPSVPVASATTASSKADRANPPPLPTSSRKSEKAQEKALASLERLRTTFNSQRRLDLSDDLVFVESLQISAQQPSPKDLELRPDVATNLQFIEYEQWVFDLLRGVDQVLPKDMGTSAVQEARSVLVRDLESEWTRLQGLKAHCWKSSREGGQHAAKAETPGERKPDLAATSIDNGRLALRLSVLGASAYCAR</sequence>
<organism evidence="1 2">
    <name type="scientific">Auriscalpium vulgare</name>
    <dbReference type="NCBI Taxonomy" id="40419"/>
    <lineage>
        <taxon>Eukaryota</taxon>
        <taxon>Fungi</taxon>
        <taxon>Dikarya</taxon>
        <taxon>Basidiomycota</taxon>
        <taxon>Agaricomycotina</taxon>
        <taxon>Agaricomycetes</taxon>
        <taxon>Russulales</taxon>
        <taxon>Auriscalpiaceae</taxon>
        <taxon>Auriscalpium</taxon>
    </lineage>
</organism>
<protein>
    <submittedName>
        <fullName evidence="1">Uncharacterized protein</fullName>
    </submittedName>
</protein>
<comment type="caution">
    <text evidence="1">The sequence shown here is derived from an EMBL/GenBank/DDBJ whole genome shotgun (WGS) entry which is preliminary data.</text>
</comment>
<accession>A0ACB8R222</accession>
<gene>
    <name evidence="1" type="ORF">FA95DRAFT_1284613</name>
</gene>
<reference evidence="1" key="1">
    <citation type="submission" date="2021-02" db="EMBL/GenBank/DDBJ databases">
        <authorList>
            <consortium name="DOE Joint Genome Institute"/>
            <person name="Ahrendt S."/>
            <person name="Looney B.P."/>
            <person name="Miyauchi S."/>
            <person name="Morin E."/>
            <person name="Drula E."/>
            <person name="Courty P.E."/>
            <person name="Chicoki N."/>
            <person name="Fauchery L."/>
            <person name="Kohler A."/>
            <person name="Kuo A."/>
            <person name="Labutti K."/>
            <person name="Pangilinan J."/>
            <person name="Lipzen A."/>
            <person name="Riley R."/>
            <person name="Andreopoulos W."/>
            <person name="He G."/>
            <person name="Johnson J."/>
            <person name="Barry K.W."/>
            <person name="Grigoriev I.V."/>
            <person name="Nagy L."/>
            <person name="Hibbett D."/>
            <person name="Henrissat B."/>
            <person name="Matheny P.B."/>
            <person name="Labbe J."/>
            <person name="Martin F."/>
        </authorList>
    </citation>
    <scope>NUCLEOTIDE SEQUENCE</scope>
    <source>
        <strain evidence="1">FP105234-sp</strain>
    </source>
</reference>
<name>A0ACB8R222_9AGAM</name>
<keyword evidence="2" id="KW-1185">Reference proteome</keyword>
<proteinExistence type="predicted"/>
<dbReference type="EMBL" id="MU276574">
    <property type="protein sequence ID" value="KAI0038169.1"/>
    <property type="molecule type" value="Genomic_DNA"/>
</dbReference>
<evidence type="ECO:0000313" key="1">
    <source>
        <dbReference type="EMBL" id="KAI0038169.1"/>
    </source>
</evidence>
<reference evidence="1" key="2">
    <citation type="journal article" date="2022" name="New Phytol.">
        <title>Evolutionary transition to the ectomycorrhizal habit in the genomes of a hyperdiverse lineage of mushroom-forming fungi.</title>
        <authorList>
            <person name="Looney B."/>
            <person name="Miyauchi S."/>
            <person name="Morin E."/>
            <person name="Drula E."/>
            <person name="Courty P.E."/>
            <person name="Kohler A."/>
            <person name="Kuo A."/>
            <person name="LaButti K."/>
            <person name="Pangilinan J."/>
            <person name="Lipzen A."/>
            <person name="Riley R."/>
            <person name="Andreopoulos W."/>
            <person name="He G."/>
            <person name="Johnson J."/>
            <person name="Nolan M."/>
            <person name="Tritt A."/>
            <person name="Barry K.W."/>
            <person name="Grigoriev I.V."/>
            <person name="Nagy L.G."/>
            <person name="Hibbett D."/>
            <person name="Henrissat B."/>
            <person name="Matheny P.B."/>
            <person name="Labbe J."/>
            <person name="Martin F.M."/>
        </authorList>
    </citation>
    <scope>NUCLEOTIDE SEQUENCE</scope>
    <source>
        <strain evidence="1">FP105234-sp</strain>
    </source>
</reference>
<evidence type="ECO:0000313" key="2">
    <source>
        <dbReference type="Proteomes" id="UP000814033"/>
    </source>
</evidence>